<reference evidence="1 2" key="1">
    <citation type="submission" date="2023-08" db="EMBL/GenBank/DDBJ databases">
        <title>Black Yeasts Isolated from many extreme environments.</title>
        <authorList>
            <person name="Coleine C."/>
            <person name="Stajich J.E."/>
            <person name="Selbmann L."/>
        </authorList>
    </citation>
    <scope>NUCLEOTIDE SEQUENCE [LARGE SCALE GENOMIC DNA]</scope>
    <source>
        <strain evidence="1 2">CCFEE 5935</strain>
    </source>
</reference>
<name>A0AAV9PPC8_9PEZI</name>
<dbReference type="Proteomes" id="UP001337655">
    <property type="component" value="Unassembled WGS sequence"/>
</dbReference>
<organism evidence="1 2">
    <name type="scientific">Saxophila tyrrhenica</name>
    <dbReference type="NCBI Taxonomy" id="1690608"/>
    <lineage>
        <taxon>Eukaryota</taxon>
        <taxon>Fungi</taxon>
        <taxon>Dikarya</taxon>
        <taxon>Ascomycota</taxon>
        <taxon>Pezizomycotina</taxon>
        <taxon>Dothideomycetes</taxon>
        <taxon>Dothideomycetidae</taxon>
        <taxon>Mycosphaerellales</taxon>
        <taxon>Extremaceae</taxon>
        <taxon>Saxophila</taxon>
    </lineage>
</organism>
<gene>
    <name evidence="1" type="ORF">LTR77_001011</name>
</gene>
<proteinExistence type="predicted"/>
<dbReference type="PANTHER" id="PTHR47843">
    <property type="entry name" value="BTB DOMAIN-CONTAINING PROTEIN-RELATED"/>
    <property type="match status" value="1"/>
</dbReference>
<evidence type="ECO:0000313" key="2">
    <source>
        <dbReference type="Proteomes" id="UP001337655"/>
    </source>
</evidence>
<comment type="caution">
    <text evidence="1">The sequence shown here is derived from an EMBL/GenBank/DDBJ whole genome shotgun (WGS) entry which is preliminary data.</text>
</comment>
<dbReference type="GeneID" id="89922360"/>
<dbReference type="RefSeq" id="XP_064664509.1">
    <property type="nucleotide sequence ID" value="XM_064798275.1"/>
</dbReference>
<dbReference type="PANTHER" id="PTHR47843:SF2">
    <property type="entry name" value="BTB DOMAIN-CONTAINING PROTEIN"/>
    <property type="match status" value="1"/>
</dbReference>
<dbReference type="EMBL" id="JAVRRT010000001">
    <property type="protein sequence ID" value="KAK5175871.1"/>
    <property type="molecule type" value="Genomic_DNA"/>
</dbReference>
<evidence type="ECO:0000313" key="1">
    <source>
        <dbReference type="EMBL" id="KAK5175871.1"/>
    </source>
</evidence>
<sequence>MAGTAQSQPSNQVPDTCKFTSQGITAEASNEHAATEFHSISAMPAYRNFSFEELRLHDYSNGGRGVYRHNSSRTNFSFEAAEALAWATVPRYDSKDLAFAASRRTSSHTMVAFRPPTVTLRAGKVEQQDFAFHKEARERAITLPDDLPETVELYQHFVYRGDIAPNSFGDGPKDSSEYQLLARAYILGERFFDAPFKDAIIDSIIHKLRTSGVFDTRLTNLIYANVPVGSQLKRLLVDIYTFAGSREWLNEEAVGEEINSEFVLELSKRQMDIAKLLGPKVPMYVSNTCGYHEYPRGVVL</sequence>
<accession>A0AAV9PPC8</accession>
<dbReference type="Gene3D" id="1.10.10.2360">
    <property type="match status" value="1"/>
</dbReference>
<protein>
    <submittedName>
        <fullName evidence="1">Uncharacterized protein</fullName>
    </submittedName>
</protein>
<dbReference type="AlphaFoldDB" id="A0AAV9PPC8"/>
<keyword evidence="2" id="KW-1185">Reference proteome</keyword>